<dbReference type="AlphaFoldDB" id="A0AAD6XNE6"/>
<sequence>MNDGRLRIMSNSSNFSDSTPRPKRRRPDPQDEDVTPRAPAPASRPQVHDPSSPPRGPRPPELGPLGFSPTAAHLASDSMTAKVTAPPKSRKEPYTGNLRSQQPWKSYVDRPPSSRDKQISVVDYLHIRPPSIPLVYEPGALSSTRALPNVHTLETKMGKKDRLLSVVPFGALMEPLILHARKKYGSYKLYPGNPEQRDWLVAIHPTTTSRFLPAVIRSESDSEDWVLNVMWRPALAGYWAAHNKTVRNLENSPNLTSCDGGGAGAILPDTMIWGPDHQLKATLEIKTHGAFISTLTPHETPTFDHIYSWPEMPPGYGIRFVWPASDDESNGTTKADKMIAQVWIQMVAKNVNYAALTNYSSVIFFVREGQTLYMSDEYILRVDDHISFAIFAFIAYIMGSNKDILKLPVEHENWWDKYDVGKADAPGLDHSTLPARLKEHLWWETQSTGRKTTHHT</sequence>
<reference evidence="2" key="1">
    <citation type="submission" date="2023-03" db="EMBL/GenBank/DDBJ databases">
        <title>Massive genome expansion in bonnet fungi (Mycena s.s.) driven by repeated elements and novel gene families across ecological guilds.</title>
        <authorList>
            <consortium name="Lawrence Berkeley National Laboratory"/>
            <person name="Harder C.B."/>
            <person name="Miyauchi S."/>
            <person name="Viragh M."/>
            <person name="Kuo A."/>
            <person name="Thoen E."/>
            <person name="Andreopoulos B."/>
            <person name="Lu D."/>
            <person name="Skrede I."/>
            <person name="Drula E."/>
            <person name="Henrissat B."/>
            <person name="Morin E."/>
            <person name="Kohler A."/>
            <person name="Barry K."/>
            <person name="LaButti K."/>
            <person name="Morin E."/>
            <person name="Salamov A."/>
            <person name="Lipzen A."/>
            <person name="Mereny Z."/>
            <person name="Hegedus B."/>
            <person name="Baldrian P."/>
            <person name="Stursova M."/>
            <person name="Weitz H."/>
            <person name="Taylor A."/>
            <person name="Grigoriev I.V."/>
            <person name="Nagy L.G."/>
            <person name="Martin F."/>
            <person name="Kauserud H."/>
        </authorList>
    </citation>
    <scope>NUCLEOTIDE SEQUENCE</scope>
    <source>
        <strain evidence="2">CBHHK173m</strain>
    </source>
</reference>
<dbReference type="EMBL" id="JARJCN010000021">
    <property type="protein sequence ID" value="KAJ7090934.1"/>
    <property type="molecule type" value="Genomic_DNA"/>
</dbReference>
<keyword evidence="3" id="KW-1185">Reference proteome</keyword>
<feature type="compositionally biased region" description="Pro residues" evidence="1">
    <location>
        <begin position="51"/>
        <end position="62"/>
    </location>
</feature>
<evidence type="ECO:0000313" key="3">
    <source>
        <dbReference type="Proteomes" id="UP001222325"/>
    </source>
</evidence>
<feature type="region of interest" description="Disordered" evidence="1">
    <location>
        <begin position="1"/>
        <end position="115"/>
    </location>
</feature>
<name>A0AAD6XNE6_9AGAR</name>
<accession>A0AAD6XNE6</accession>
<evidence type="ECO:0000313" key="2">
    <source>
        <dbReference type="EMBL" id="KAJ7090934.1"/>
    </source>
</evidence>
<organism evidence="2 3">
    <name type="scientific">Mycena belliarum</name>
    <dbReference type="NCBI Taxonomy" id="1033014"/>
    <lineage>
        <taxon>Eukaryota</taxon>
        <taxon>Fungi</taxon>
        <taxon>Dikarya</taxon>
        <taxon>Basidiomycota</taxon>
        <taxon>Agaricomycotina</taxon>
        <taxon>Agaricomycetes</taxon>
        <taxon>Agaricomycetidae</taxon>
        <taxon>Agaricales</taxon>
        <taxon>Marasmiineae</taxon>
        <taxon>Mycenaceae</taxon>
        <taxon>Mycena</taxon>
    </lineage>
</organism>
<evidence type="ECO:0000256" key="1">
    <source>
        <dbReference type="SAM" id="MobiDB-lite"/>
    </source>
</evidence>
<gene>
    <name evidence="2" type="ORF">B0H15DRAFT_1021709</name>
</gene>
<protein>
    <submittedName>
        <fullName evidence="2">Uncharacterized protein</fullName>
    </submittedName>
</protein>
<dbReference type="Proteomes" id="UP001222325">
    <property type="component" value="Unassembled WGS sequence"/>
</dbReference>
<proteinExistence type="predicted"/>
<comment type="caution">
    <text evidence="2">The sequence shown here is derived from an EMBL/GenBank/DDBJ whole genome shotgun (WGS) entry which is preliminary data.</text>
</comment>